<feature type="chain" id="PRO_5013124095" evidence="2">
    <location>
        <begin position="25"/>
        <end position="292"/>
    </location>
</feature>
<accession>A0A255YGG1</accession>
<dbReference type="InterPro" id="IPR032465">
    <property type="entry name" value="ACMSD"/>
</dbReference>
<dbReference type="SUPFAM" id="SSF51556">
    <property type="entry name" value="Metallo-dependent hydrolases"/>
    <property type="match status" value="1"/>
</dbReference>
<dbReference type="PANTHER" id="PTHR21240:SF28">
    <property type="entry name" value="ISO-OROTATE DECARBOXYLASE (EUROFUNG)"/>
    <property type="match status" value="1"/>
</dbReference>
<reference evidence="4 5" key="1">
    <citation type="submission" date="2017-07" db="EMBL/GenBank/DDBJ databases">
        <title>Sandarakinorhabdus cyanobacteriorum sp. nov., a novel bacterium isolated from cyanobacterial aggregates in a eutrophic lake.</title>
        <authorList>
            <person name="Cai H."/>
        </authorList>
    </citation>
    <scope>NUCLEOTIDE SEQUENCE [LARGE SCALE GENOMIC DNA]</scope>
    <source>
        <strain evidence="4 5">TH057</strain>
    </source>
</reference>
<name>A0A255YGG1_9SPHN</name>
<keyword evidence="4" id="KW-0378">Hydrolase</keyword>
<feature type="domain" description="Amidohydrolase-related" evidence="3">
    <location>
        <begin position="81"/>
        <end position="288"/>
    </location>
</feature>
<dbReference type="OrthoDB" id="149172at2"/>
<proteinExistence type="predicted"/>
<evidence type="ECO:0000256" key="2">
    <source>
        <dbReference type="SAM" id="SignalP"/>
    </source>
</evidence>
<dbReference type="GO" id="GO:0016787">
    <property type="term" value="F:hydrolase activity"/>
    <property type="evidence" value="ECO:0007669"/>
    <property type="project" value="UniProtKB-KW"/>
</dbReference>
<organism evidence="4 5">
    <name type="scientific">Sandarakinorhabdus cyanobacteriorum</name>
    <dbReference type="NCBI Taxonomy" id="1981098"/>
    <lineage>
        <taxon>Bacteria</taxon>
        <taxon>Pseudomonadati</taxon>
        <taxon>Pseudomonadota</taxon>
        <taxon>Alphaproteobacteria</taxon>
        <taxon>Sphingomonadales</taxon>
        <taxon>Sphingosinicellaceae</taxon>
        <taxon>Sandarakinorhabdus</taxon>
    </lineage>
</organism>
<evidence type="ECO:0000313" key="5">
    <source>
        <dbReference type="Proteomes" id="UP000216991"/>
    </source>
</evidence>
<dbReference type="Gene3D" id="3.20.20.140">
    <property type="entry name" value="Metal-dependent hydrolases"/>
    <property type="match status" value="1"/>
</dbReference>
<dbReference type="GO" id="GO:0005737">
    <property type="term" value="C:cytoplasm"/>
    <property type="evidence" value="ECO:0007669"/>
    <property type="project" value="TreeGrafter"/>
</dbReference>
<dbReference type="Pfam" id="PF04909">
    <property type="entry name" value="Amidohydro_2"/>
    <property type="match status" value="1"/>
</dbReference>
<dbReference type="InterPro" id="IPR006680">
    <property type="entry name" value="Amidohydro-rel"/>
</dbReference>
<comment type="caution">
    <text evidence="4">The sequence shown here is derived from an EMBL/GenBank/DDBJ whole genome shotgun (WGS) entry which is preliminary data.</text>
</comment>
<dbReference type="Proteomes" id="UP000216991">
    <property type="component" value="Unassembled WGS sequence"/>
</dbReference>
<dbReference type="InterPro" id="IPR032466">
    <property type="entry name" value="Metal_Hydrolase"/>
</dbReference>
<dbReference type="PANTHER" id="PTHR21240">
    <property type="entry name" value="2-AMINO-3-CARBOXYLMUCONATE-6-SEMIALDEHYDE DECARBOXYLASE"/>
    <property type="match status" value="1"/>
</dbReference>
<evidence type="ECO:0000259" key="3">
    <source>
        <dbReference type="Pfam" id="PF04909"/>
    </source>
</evidence>
<keyword evidence="2" id="KW-0732">Signal</keyword>
<feature type="signal peptide" evidence="2">
    <location>
        <begin position="1"/>
        <end position="24"/>
    </location>
</feature>
<sequence>MNRIMLAVAITAAVLQASPGTAQNATPYAGPIIDGHAHLRTGDGDAMGPGHSLGTEGLGRLQGAAGISRSALIVIAGGGPAAVQAKNNALLQAVAANPQRYFAIASVHPADGDAALAELDRLAAQGVRFIKLHPNSQEFDVADPAVARIAAHCGKLGMTVLFDSYDPFDPGQIGKFLKLTMSQPGTRFILAHMGYVRFRETMVWSLLKERGAARNVWFDLSAIAPLYADTPVAPELVATMRKIGMDRMIFGTDWPAYDVGGAVRAARMLPLAPAEQRQLFHDNMAALLAQPR</sequence>
<keyword evidence="1" id="KW-0456">Lyase</keyword>
<keyword evidence="5" id="KW-1185">Reference proteome</keyword>
<evidence type="ECO:0000256" key="1">
    <source>
        <dbReference type="ARBA" id="ARBA00023239"/>
    </source>
</evidence>
<protein>
    <submittedName>
        <fullName evidence="4">Metal-dependent hydrolase</fullName>
    </submittedName>
</protein>
<gene>
    <name evidence="4" type="ORF">CHU93_09130</name>
</gene>
<dbReference type="AlphaFoldDB" id="A0A255YGG1"/>
<evidence type="ECO:0000313" key="4">
    <source>
        <dbReference type="EMBL" id="OYQ28268.1"/>
    </source>
</evidence>
<dbReference type="RefSeq" id="WP_094473779.1">
    <property type="nucleotide sequence ID" value="NZ_NOXT01000110.1"/>
</dbReference>
<dbReference type="GO" id="GO:0016831">
    <property type="term" value="F:carboxy-lyase activity"/>
    <property type="evidence" value="ECO:0007669"/>
    <property type="project" value="InterPro"/>
</dbReference>
<dbReference type="GO" id="GO:0019748">
    <property type="term" value="P:secondary metabolic process"/>
    <property type="evidence" value="ECO:0007669"/>
    <property type="project" value="TreeGrafter"/>
</dbReference>
<dbReference type="EMBL" id="NOXT01000110">
    <property type="protein sequence ID" value="OYQ28268.1"/>
    <property type="molecule type" value="Genomic_DNA"/>
</dbReference>